<proteinExistence type="predicted"/>
<evidence type="ECO:0000313" key="1">
    <source>
        <dbReference type="EMBL" id="GBP09369.1"/>
    </source>
</evidence>
<gene>
    <name evidence="1" type="ORF">EVAR_5794_1</name>
</gene>
<dbReference type="AlphaFoldDB" id="A0A4C1T4D5"/>
<evidence type="ECO:0000313" key="2">
    <source>
        <dbReference type="Proteomes" id="UP000299102"/>
    </source>
</evidence>
<protein>
    <submittedName>
        <fullName evidence="1">Uncharacterized protein</fullName>
    </submittedName>
</protein>
<accession>A0A4C1T4D5</accession>
<keyword evidence="2" id="KW-1185">Reference proteome</keyword>
<sequence>MEKFISLARRRCRCAESYWEYFSSWGKKQVRGLESSEEEKLRENKRREVVRRVILVLKTAPGTTQKLFPEMNATRTKELQMRRNNESSSTKDRLYLEVRKVTNLQNKLHQKDRLIKQTMNLTHQTMNVQADDFNEKTRKRRRQSPASYKVSAAIIIFRVSD</sequence>
<reference evidence="1 2" key="1">
    <citation type="journal article" date="2019" name="Commun. Biol.">
        <title>The bagworm genome reveals a unique fibroin gene that provides high tensile strength.</title>
        <authorList>
            <person name="Kono N."/>
            <person name="Nakamura H."/>
            <person name="Ohtoshi R."/>
            <person name="Tomita M."/>
            <person name="Numata K."/>
            <person name="Arakawa K."/>
        </authorList>
    </citation>
    <scope>NUCLEOTIDE SEQUENCE [LARGE SCALE GENOMIC DNA]</scope>
</reference>
<organism evidence="1 2">
    <name type="scientific">Eumeta variegata</name>
    <name type="common">Bagworm moth</name>
    <name type="synonym">Eumeta japonica</name>
    <dbReference type="NCBI Taxonomy" id="151549"/>
    <lineage>
        <taxon>Eukaryota</taxon>
        <taxon>Metazoa</taxon>
        <taxon>Ecdysozoa</taxon>
        <taxon>Arthropoda</taxon>
        <taxon>Hexapoda</taxon>
        <taxon>Insecta</taxon>
        <taxon>Pterygota</taxon>
        <taxon>Neoptera</taxon>
        <taxon>Endopterygota</taxon>
        <taxon>Lepidoptera</taxon>
        <taxon>Glossata</taxon>
        <taxon>Ditrysia</taxon>
        <taxon>Tineoidea</taxon>
        <taxon>Psychidae</taxon>
        <taxon>Oiketicinae</taxon>
        <taxon>Eumeta</taxon>
    </lineage>
</organism>
<comment type="caution">
    <text evidence="1">The sequence shown here is derived from an EMBL/GenBank/DDBJ whole genome shotgun (WGS) entry which is preliminary data.</text>
</comment>
<dbReference type="EMBL" id="BGZK01000035">
    <property type="protein sequence ID" value="GBP09369.1"/>
    <property type="molecule type" value="Genomic_DNA"/>
</dbReference>
<dbReference type="Proteomes" id="UP000299102">
    <property type="component" value="Unassembled WGS sequence"/>
</dbReference>
<name>A0A4C1T4D5_EUMVA</name>